<dbReference type="Gramene" id="CDF37573">
    <property type="protein sequence ID" value="CDF37573"/>
    <property type="gene ID" value="CHC_T00005790001"/>
</dbReference>
<keyword evidence="4" id="KW-0067">ATP-binding</keyword>
<organism evidence="10 11">
    <name type="scientific">Chondrus crispus</name>
    <name type="common">Carrageen Irish moss</name>
    <name type="synonym">Polymorpha crispa</name>
    <dbReference type="NCBI Taxonomy" id="2769"/>
    <lineage>
        <taxon>Eukaryota</taxon>
        <taxon>Rhodophyta</taxon>
        <taxon>Florideophyceae</taxon>
        <taxon>Rhodymeniophycidae</taxon>
        <taxon>Gigartinales</taxon>
        <taxon>Gigartinaceae</taxon>
        <taxon>Chondrus</taxon>
    </lineage>
</organism>
<dbReference type="GO" id="GO:0005524">
    <property type="term" value="F:ATP binding"/>
    <property type="evidence" value="ECO:0007669"/>
    <property type="project" value="UniProtKB-KW"/>
</dbReference>
<dbReference type="Pfam" id="PF00488">
    <property type="entry name" value="MutS_V"/>
    <property type="match status" value="1"/>
</dbReference>
<keyword evidence="5" id="KW-0694">RNA-binding</keyword>
<dbReference type="NCBIfam" id="TIGR01069">
    <property type="entry name" value="mutS2"/>
    <property type="match status" value="1"/>
</dbReference>
<dbReference type="PROSITE" id="PS00486">
    <property type="entry name" value="DNA_MISMATCH_REPAIR_2"/>
    <property type="match status" value="1"/>
</dbReference>
<dbReference type="GO" id="GO:0140664">
    <property type="term" value="F:ATP-dependent DNA damage sensor activity"/>
    <property type="evidence" value="ECO:0007669"/>
    <property type="project" value="InterPro"/>
</dbReference>
<gene>
    <name evidence="10" type="ORF">CHC_T00005790001</name>
</gene>
<evidence type="ECO:0000256" key="3">
    <source>
        <dbReference type="ARBA" id="ARBA00022801"/>
    </source>
</evidence>
<keyword evidence="6" id="KW-0238">DNA-binding</keyword>
<dbReference type="InterPro" id="IPR002625">
    <property type="entry name" value="Smr_dom"/>
</dbReference>
<evidence type="ECO:0000256" key="6">
    <source>
        <dbReference type="ARBA" id="ARBA00023125"/>
    </source>
</evidence>
<dbReference type="GeneID" id="17325161"/>
<keyword evidence="3" id="KW-0378">Hydrolase</keyword>
<dbReference type="Proteomes" id="UP000012073">
    <property type="component" value="Unassembled WGS sequence"/>
</dbReference>
<dbReference type="InterPro" id="IPR027417">
    <property type="entry name" value="P-loop_NTPase"/>
</dbReference>
<dbReference type="KEGG" id="ccp:CHC_T00005790001"/>
<dbReference type="SMART" id="SM00463">
    <property type="entry name" value="SMR"/>
    <property type="match status" value="1"/>
</dbReference>
<name>R7QIK5_CHOCR</name>
<evidence type="ECO:0000256" key="4">
    <source>
        <dbReference type="ARBA" id="ARBA00022840"/>
    </source>
</evidence>
<dbReference type="PhylomeDB" id="R7QIK5"/>
<sequence length="483" mass="52625">MAKAGLFVPAQDPSSVTTIAKEHGLKSFSRSEGEELEQVESARLPFFDSVLADIGDDQSLVQSLSTFSGHVRRIKRILAASTPKTLVLLDEIGSGTDPAEGAALGMAILRHLALGKKAALTFATTHHGELKTLKYSDDDGARFFENASVEFDDLRMAPTFKLIWGIPGRSNALAIANRLGLSQEVVDEARYLLTGTSKDGQESPNRVDIEKMISSLEREKRSAEIAREGAEMRLHEVEQLRSELSERLERLRDSEKVLRENQKVAMDNEVKAAKNQIARLIKDMQQGGGSSQAANKASQKLGKLHLPGSEGRNTSITSQETRRHFDIDDIRMGDRIVVPRLSPNVVEIVEVASRKEVVVAFGGMRAKVKVKEIASVGQRREAESDEPHAVNNQADSNKAGVVVRTAANTVDIRGERVDGAESRVDKAIDKGLAMGAIWVIHGHGTGKLRQGIQSFLNGHPMVERIEEAEQSDGGSGVTIAYLC</sequence>
<dbReference type="RefSeq" id="XP_005717444.1">
    <property type="nucleotide sequence ID" value="XM_005717387.1"/>
</dbReference>
<dbReference type="PANTHER" id="PTHR48466:SF2">
    <property type="entry name" value="OS10G0509000 PROTEIN"/>
    <property type="match status" value="1"/>
</dbReference>
<proteinExistence type="predicted"/>
<feature type="coiled-coil region" evidence="7">
    <location>
        <begin position="206"/>
        <end position="283"/>
    </location>
</feature>
<evidence type="ECO:0000256" key="1">
    <source>
        <dbReference type="ARBA" id="ARBA00022730"/>
    </source>
</evidence>
<evidence type="ECO:0000313" key="10">
    <source>
        <dbReference type="EMBL" id="CDF37573.1"/>
    </source>
</evidence>
<dbReference type="GO" id="GO:0045910">
    <property type="term" value="P:negative regulation of DNA recombination"/>
    <property type="evidence" value="ECO:0007669"/>
    <property type="project" value="InterPro"/>
</dbReference>
<evidence type="ECO:0000256" key="5">
    <source>
        <dbReference type="ARBA" id="ARBA00022884"/>
    </source>
</evidence>
<feature type="region of interest" description="Disordered" evidence="8">
    <location>
        <begin position="285"/>
        <end position="318"/>
    </location>
</feature>
<reference evidence="11" key="1">
    <citation type="journal article" date="2013" name="Proc. Natl. Acad. Sci. U.S.A.">
        <title>Genome structure and metabolic features in the red seaweed Chondrus crispus shed light on evolution of the Archaeplastida.</title>
        <authorList>
            <person name="Collen J."/>
            <person name="Porcel B."/>
            <person name="Carre W."/>
            <person name="Ball S.G."/>
            <person name="Chaparro C."/>
            <person name="Tonon T."/>
            <person name="Barbeyron T."/>
            <person name="Michel G."/>
            <person name="Noel B."/>
            <person name="Valentin K."/>
            <person name="Elias M."/>
            <person name="Artiguenave F."/>
            <person name="Arun A."/>
            <person name="Aury J.M."/>
            <person name="Barbosa-Neto J.F."/>
            <person name="Bothwell J.H."/>
            <person name="Bouget F.Y."/>
            <person name="Brillet L."/>
            <person name="Cabello-Hurtado F."/>
            <person name="Capella-Gutierrez S."/>
            <person name="Charrier B."/>
            <person name="Cladiere L."/>
            <person name="Cock J.M."/>
            <person name="Coelho S.M."/>
            <person name="Colleoni C."/>
            <person name="Czjzek M."/>
            <person name="Da Silva C."/>
            <person name="Delage L."/>
            <person name="Denoeud F."/>
            <person name="Deschamps P."/>
            <person name="Dittami S.M."/>
            <person name="Gabaldon T."/>
            <person name="Gachon C.M."/>
            <person name="Groisillier A."/>
            <person name="Herve C."/>
            <person name="Jabbari K."/>
            <person name="Katinka M."/>
            <person name="Kloareg B."/>
            <person name="Kowalczyk N."/>
            <person name="Labadie K."/>
            <person name="Leblanc C."/>
            <person name="Lopez P.J."/>
            <person name="McLachlan D.H."/>
            <person name="Meslet-Cladiere L."/>
            <person name="Moustafa A."/>
            <person name="Nehr Z."/>
            <person name="Nyvall Collen P."/>
            <person name="Panaud O."/>
            <person name="Partensky F."/>
            <person name="Poulain J."/>
            <person name="Rensing S.A."/>
            <person name="Rousvoal S."/>
            <person name="Samson G."/>
            <person name="Symeonidi A."/>
            <person name="Weissenbach J."/>
            <person name="Zambounis A."/>
            <person name="Wincker P."/>
            <person name="Boyen C."/>
        </authorList>
    </citation>
    <scope>NUCLEOTIDE SEQUENCE [LARGE SCALE GENOMIC DNA]</scope>
    <source>
        <strain evidence="11">cv. Stackhouse</strain>
    </source>
</reference>
<dbReference type="InterPro" id="IPR036063">
    <property type="entry name" value="Smr_dom_sf"/>
</dbReference>
<evidence type="ECO:0000313" key="11">
    <source>
        <dbReference type="Proteomes" id="UP000012073"/>
    </source>
</evidence>
<dbReference type="Gene3D" id="3.40.50.300">
    <property type="entry name" value="P-loop containing nucleotide triphosphate hydrolases"/>
    <property type="match status" value="1"/>
</dbReference>
<dbReference type="EMBL" id="HG001851">
    <property type="protein sequence ID" value="CDF37573.1"/>
    <property type="molecule type" value="Genomic_DNA"/>
</dbReference>
<dbReference type="AlphaFoldDB" id="R7QIK5"/>
<keyword evidence="7" id="KW-0175">Coiled coil</keyword>
<evidence type="ECO:0000259" key="9">
    <source>
        <dbReference type="PROSITE" id="PS50828"/>
    </source>
</evidence>
<accession>R7QIK5</accession>
<dbReference type="Pfam" id="PF01713">
    <property type="entry name" value="Smr"/>
    <property type="match status" value="1"/>
</dbReference>
<dbReference type="Gene3D" id="3.30.1370.110">
    <property type="match status" value="1"/>
</dbReference>
<dbReference type="InterPro" id="IPR005747">
    <property type="entry name" value="MutS2"/>
</dbReference>
<dbReference type="GO" id="GO:0006298">
    <property type="term" value="P:mismatch repair"/>
    <property type="evidence" value="ECO:0007669"/>
    <property type="project" value="InterPro"/>
</dbReference>
<dbReference type="PANTHER" id="PTHR48466">
    <property type="entry name" value="OS10G0509000 PROTEIN-RELATED"/>
    <property type="match status" value="1"/>
</dbReference>
<evidence type="ECO:0000256" key="7">
    <source>
        <dbReference type="SAM" id="Coils"/>
    </source>
</evidence>
<dbReference type="SUPFAM" id="SSF160443">
    <property type="entry name" value="SMR domain-like"/>
    <property type="match status" value="1"/>
</dbReference>
<dbReference type="GO" id="GO:0019843">
    <property type="term" value="F:rRNA binding"/>
    <property type="evidence" value="ECO:0007669"/>
    <property type="project" value="UniProtKB-KW"/>
</dbReference>
<evidence type="ECO:0000256" key="8">
    <source>
        <dbReference type="SAM" id="MobiDB-lite"/>
    </source>
</evidence>
<dbReference type="InterPro" id="IPR045076">
    <property type="entry name" value="MutS"/>
</dbReference>
<dbReference type="GO" id="GO:0016887">
    <property type="term" value="F:ATP hydrolysis activity"/>
    <property type="evidence" value="ECO:0007669"/>
    <property type="project" value="InterPro"/>
</dbReference>
<dbReference type="PROSITE" id="PS50828">
    <property type="entry name" value="SMR"/>
    <property type="match status" value="1"/>
</dbReference>
<dbReference type="STRING" id="2769.R7QIK5"/>
<dbReference type="GO" id="GO:0030983">
    <property type="term" value="F:mismatched DNA binding"/>
    <property type="evidence" value="ECO:0007669"/>
    <property type="project" value="InterPro"/>
</dbReference>
<evidence type="ECO:0000256" key="2">
    <source>
        <dbReference type="ARBA" id="ARBA00022741"/>
    </source>
</evidence>
<dbReference type="SUPFAM" id="SSF52540">
    <property type="entry name" value="P-loop containing nucleoside triphosphate hydrolases"/>
    <property type="match status" value="1"/>
</dbReference>
<dbReference type="InterPro" id="IPR000432">
    <property type="entry name" value="DNA_mismatch_repair_MutS_C"/>
</dbReference>
<dbReference type="GO" id="GO:0004519">
    <property type="term" value="F:endonuclease activity"/>
    <property type="evidence" value="ECO:0007669"/>
    <property type="project" value="InterPro"/>
</dbReference>
<keyword evidence="1" id="KW-0699">rRNA-binding</keyword>
<dbReference type="OrthoDB" id="4598at2759"/>
<protein>
    <recommendedName>
        <fullName evidence="9">Smr domain-containing protein</fullName>
    </recommendedName>
</protein>
<feature type="domain" description="Smr" evidence="9">
    <location>
        <begin position="410"/>
        <end position="483"/>
    </location>
</feature>
<keyword evidence="11" id="KW-1185">Reference proteome</keyword>
<dbReference type="SMART" id="SM00534">
    <property type="entry name" value="MUTSac"/>
    <property type="match status" value="1"/>
</dbReference>
<keyword evidence="2" id="KW-0547">Nucleotide-binding</keyword>